<dbReference type="GO" id="GO:0005634">
    <property type="term" value="C:nucleus"/>
    <property type="evidence" value="ECO:0007669"/>
    <property type="project" value="UniProtKB-SubCell"/>
</dbReference>
<comment type="subcellular location">
    <subcellularLocation>
        <location evidence="1">Nucleus</location>
    </subcellularLocation>
</comment>
<keyword evidence="3" id="KW-0371">Homeobox</keyword>
<dbReference type="AlphaFoldDB" id="A0A834KF04"/>
<dbReference type="Pfam" id="PF05920">
    <property type="entry name" value="Homeobox_KN"/>
    <property type="match status" value="1"/>
</dbReference>
<dbReference type="GO" id="GO:0048646">
    <property type="term" value="P:anatomical structure formation involved in morphogenesis"/>
    <property type="evidence" value="ECO:0007669"/>
    <property type="project" value="UniProtKB-ARBA"/>
</dbReference>
<dbReference type="GO" id="GO:0009887">
    <property type="term" value="P:animal organ morphogenesis"/>
    <property type="evidence" value="ECO:0007669"/>
    <property type="project" value="UniProtKB-ARBA"/>
</dbReference>
<evidence type="ECO:0000256" key="3">
    <source>
        <dbReference type="ARBA" id="ARBA00023155"/>
    </source>
</evidence>
<evidence type="ECO:0000313" key="6">
    <source>
        <dbReference type="EMBL" id="KAF7406749.1"/>
    </source>
</evidence>
<name>A0A834KF04_VESPE</name>
<sequence length="126" mass="14075">MCWLAGRQAGKQAGWSFGWGCGGKGRIILPISFFLLQHPYPSEDQKKQLAQDTGLTILQVNNWVGLADLTGHQRFVSLHWRFLDLEDQASMPISLVKGSVDFAMLLSSFTLQPIGLLYPLLSREIT</sequence>
<dbReference type="GO" id="GO:0006355">
    <property type="term" value="P:regulation of DNA-templated transcription"/>
    <property type="evidence" value="ECO:0007669"/>
    <property type="project" value="InterPro"/>
</dbReference>
<dbReference type="SUPFAM" id="SSF46689">
    <property type="entry name" value="Homeodomain-like"/>
    <property type="match status" value="1"/>
</dbReference>
<dbReference type="Gene3D" id="1.10.10.60">
    <property type="entry name" value="Homeodomain-like"/>
    <property type="match status" value="1"/>
</dbReference>
<organism evidence="6 7">
    <name type="scientific">Vespula pensylvanica</name>
    <name type="common">Western yellow jacket</name>
    <name type="synonym">Wasp</name>
    <dbReference type="NCBI Taxonomy" id="30213"/>
    <lineage>
        <taxon>Eukaryota</taxon>
        <taxon>Metazoa</taxon>
        <taxon>Ecdysozoa</taxon>
        <taxon>Arthropoda</taxon>
        <taxon>Hexapoda</taxon>
        <taxon>Insecta</taxon>
        <taxon>Pterygota</taxon>
        <taxon>Neoptera</taxon>
        <taxon>Endopterygota</taxon>
        <taxon>Hymenoptera</taxon>
        <taxon>Apocrita</taxon>
        <taxon>Aculeata</taxon>
        <taxon>Vespoidea</taxon>
        <taxon>Vespidae</taxon>
        <taxon>Vespinae</taxon>
        <taxon>Vespula</taxon>
    </lineage>
</organism>
<evidence type="ECO:0000259" key="5">
    <source>
        <dbReference type="Pfam" id="PF05920"/>
    </source>
</evidence>
<gene>
    <name evidence="6" type="ORF">H0235_014405</name>
</gene>
<dbReference type="InterPro" id="IPR001356">
    <property type="entry name" value="HD"/>
</dbReference>
<dbReference type="GO" id="GO:0001654">
    <property type="term" value="P:eye development"/>
    <property type="evidence" value="ECO:0007669"/>
    <property type="project" value="UniProtKB-ARBA"/>
</dbReference>
<dbReference type="InterPro" id="IPR008422">
    <property type="entry name" value="KN_HD"/>
</dbReference>
<evidence type="ECO:0000256" key="2">
    <source>
        <dbReference type="ARBA" id="ARBA00023125"/>
    </source>
</evidence>
<dbReference type="EMBL" id="JACSDY010000015">
    <property type="protein sequence ID" value="KAF7406749.1"/>
    <property type="molecule type" value="Genomic_DNA"/>
</dbReference>
<evidence type="ECO:0000256" key="4">
    <source>
        <dbReference type="ARBA" id="ARBA00023242"/>
    </source>
</evidence>
<feature type="domain" description="KN homeodomain" evidence="5">
    <location>
        <begin position="36"/>
        <end position="63"/>
    </location>
</feature>
<reference evidence="6" key="1">
    <citation type="journal article" date="2020" name="G3 (Bethesda)">
        <title>High-Quality Assemblies for Three Invasive Social Wasps from the &lt;i&gt;Vespula&lt;/i&gt; Genus.</title>
        <authorList>
            <person name="Harrop T.W.R."/>
            <person name="Guhlin J."/>
            <person name="McLaughlin G.M."/>
            <person name="Permina E."/>
            <person name="Stockwell P."/>
            <person name="Gilligan J."/>
            <person name="Le Lec M.F."/>
            <person name="Gruber M.A.M."/>
            <person name="Quinn O."/>
            <person name="Lovegrove M."/>
            <person name="Duncan E.J."/>
            <person name="Remnant E.J."/>
            <person name="Van Eeckhoven J."/>
            <person name="Graham B."/>
            <person name="Knapp R.A."/>
            <person name="Langford K.W."/>
            <person name="Kronenberg Z."/>
            <person name="Press M.O."/>
            <person name="Eacker S.M."/>
            <person name="Wilson-Rankin E.E."/>
            <person name="Purcell J."/>
            <person name="Lester P.J."/>
            <person name="Dearden P.K."/>
        </authorList>
    </citation>
    <scope>NUCLEOTIDE SEQUENCE</scope>
    <source>
        <strain evidence="6">Volc-1</strain>
    </source>
</reference>
<keyword evidence="7" id="KW-1185">Reference proteome</keyword>
<accession>A0A834KF04</accession>
<dbReference type="Proteomes" id="UP000600918">
    <property type="component" value="Unassembled WGS sequence"/>
</dbReference>
<proteinExistence type="predicted"/>
<dbReference type="CDD" id="cd00086">
    <property type="entry name" value="homeodomain"/>
    <property type="match status" value="1"/>
</dbReference>
<keyword evidence="2" id="KW-0238">DNA-binding</keyword>
<keyword evidence="4" id="KW-0539">Nucleus</keyword>
<dbReference type="InterPro" id="IPR009057">
    <property type="entry name" value="Homeodomain-like_sf"/>
</dbReference>
<dbReference type="GO" id="GO:0003677">
    <property type="term" value="F:DNA binding"/>
    <property type="evidence" value="ECO:0007669"/>
    <property type="project" value="UniProtKB-KW"/>
</dbReference>
<evidence type="ECO:0000313" key="7">
    <source>
        <dbReference type="Proteomes" id="UP000600918"/>
    </source>
</evidence>
<protein>
    <recommendedName>
        <fullName evidence="5">KN homeodomain domain-containing protein</fullName>
    </recommendedName>
</protein>
<evidence type="ECO:0000256" key="1">
    <source>
        <dbReference type="ARBA" id="ARBA00004123"/>
    </source>
</evidence>
<comment type="caution">
    <text evidence="6">The sequence shown here is derived from an EMBL/GenBank/DDBJ whole genome shotgun (WGS) entry which is preliminary data.</text>
</comment>